<dbReference type="Proteomes" id="UP000308600">
    <property type="component" value="Unassembled WGS sequence"/>
</dbReference>
<dbReference type="EMBL" id="ML208375">
    <property type="protein sequence ID" value="TFK67456.1"/>
    <property type="molecule type" value="Genomic_DNA"/>
</dbReference>
<name>A0ACD3AQ64_9AGAR</name>
<evidence type="ECO:0000313" key="2">
    <source>
        <dbReference type="Proteomes" id="UP000308600"/>
    </source>
</evidence>
<gene>
    <name evidence="1" type="ORF">BDN72DRAFT_95742</name>
</gene>
<keyword evidence="2" id="KW-1185">Reference proteome</keyword>
<sequence length="267" mass="29037">MKFLAFCCTVFSIVLVALAHPQPSPRSNNASYPELQALVKGNQKYLKKMNSQHPGLLKDLAINGQHPPFVLFHCSDSRVSDALIFSELPGNLFTAVNIANQFLEDDVASTSVVGYAVEHLHVKHVILMGHYGCGGVQAAIVPPPSNPGPADVALQTWIQPIRDVYGNSTRKEIVDFRNGAGKQLNSSSTLDLQLPAFRALVEENVKASVQRVVESQIMQEDFTSSPDTPVFIHGLVYDIETGKVFDLRVSQGPPGVQAPVVPFPIVD</sequence>
<organism evidence="1 2">
    <name type="scientific">Pluteus cervinus</name>
    <dbReference type="NCBI Taxonomy" id="181527"/>
    <lineage>
        <taxon>Eukaryota</taxon>
        <taxon>Fungi</taxon>
        <taxon>Dikarya</taxon>
        <taxon>Basidiomycota</taxon>
        <taxon>Agaricomycotina</taxon>
        <taxon>Agaricomycetes</taxon>
        <taxon>Agaricomycetidae</taxon>
        <taxon>Agaricales</taxon>
        <taxon>Pluteineae</taxon>
        <taxon>Pluteaceae</taxon>
        <taxon>Pluteus</taxon>
    </lineage>
</organism>
<protein>
    <submittedName>
        <fullName evidence="1">Carbonic anhydrase</fullName>
    </submittedName>
</protein>
<reference evidence="1 2" key="1">
    <citation type="journal article" date="2019" name="Nat. Ecol. Evol.">
        <title>Megaphylogeny resolves global patterns of mushroom evolution.</title>
        <authorList>
            <person name="Varga T."/>
            <person name="Krizsan K."/>
            <person name="Foldi C."/>
            <person name="Dima B."/>
            <person name="Sanchez-Garcia M."/>
            <person name="Sanchez-Ramirez S."/>
            <person name="Szollosi G.J."/>
            <person name="Szarkandi J.G."/>
            <person name="Papp V."/>
            <person name="Albert L."/>
            <person name="Andreopoulos W."/>
            <person name="Angelini C."/>
            <person name="Antonin V."/>
            <person name="Barry K.W."/>
            <person name="Bougher N.L."/>
            <person name="Buchanan P."/>
            <person name="Buyck B."/>
            <person name="Bense V."/>
            <person name="Catcheside P."/>
            <person name="Chovatia M."/>
            <person name="Cooper J."/>
            <person name="Damon W."/>
            <person name="Desjardin D."/>
            <person name="Finy P."/>
            <person name="Geml J."/>
            <person name="Haridas S."/>
            <person name="Hughes K."/>
            <person name="Justo A."/>
            <person name="Karasinski D."/>
            <person name="Kautmanova I."/>
            <person name="Kiss B."/>
            <person name="Kocsube S."/>
            <person name="Kotiranta H."/>
            <person name="LaButti K.M."/>
            <person name="Lechner B.E."/>
            <person name="Liimatainen K."/>
            <person name="Lipzen A."/>
            <person name="Lukacs Z."/>
            <person name="Mihaltcheva S."/>
            <person name="Morgado L.N."/>
            <person name="Niskanen T."/>
            <person name="Noordeloos M.E."/>
            <person name="Ohm R.A."/>
            <person name="Ortiz-Santana B."/>
            <person name="Ovrebo C."/>
            <person name="Racz N."/>
            <person name="Riley R."/>
            <person name="Savchenko A."/>
            <person name="Shiryaev A."/>
            <person name="Soop K."/>
            <person name="Spirin V."/>
            <person name="Szebenyi C."/>
            <person name="Tomsovsky M."/>
            <person name="Tulloss R.E."/>
            <person name="Uehling J."/>
            <person name="Grigoriev I.V."/>
            <person name="Vagvolgyi C."/>
            <person name="Papp T."/>
            <person name="Martin F.M."/>
            <person name="Miettinen O."/>
            <person name="Hibbett D.S."/>
            <person name="Nagy L.G."/>
        </authorList>
    </citation>
    <scope>NUCLEOTIDE SEQUENCE [LARGE SCALE GENOMIC DNA]</scope>
    <source>
        <strain evidence="1 2">NL-1719</strain>
    </source>
</reference>
<proteinExistence type="predicted"/>
<accession>A0ACD3AQ64</accession>
<evidence type="ECO:0000313" key="1">
    <source>
        <dbReference type="EMBL" id="TFK67456.1"/>
    </source>
</evidence>